<dbReference type="AlphaFoldDB" id="A0A0E9WI67"/>
<organism evidence="1">
    <name type="scientific">Anguilla anguilla</name>
    <name type="common">European freshwater eel</name>
    <name type="synonym">Muraena anguilla</name>
    <dbReference type="NCBI Taxonomy" id="7936"/>
    <lineage>
        <taxon>Eukaryota</taxon>
        <taxon>Metazoa</taxon>
        <taxon>Chordata</taxon>
        <taxon>Craniata</taxon>
        <taxon>Vertebrata</taxon>
        <taxon>Euteleostomi</taxon>
        <taxon>Actinopterygii</taxon>
        <taxon>Neopterygii</taxon>
        <taxon>Teleostei</taxon>
        <taxon>Anguilliformes</taxon>
        <taxon>Anguillidae</taxon>
        <taxon>Anguilla</taxon>
    </lineage>
</organism>
<reference evidence="1" key="1">
    <citation type="submission" date="2014-11" db="EMBL/GenBank/DDBJ databases">
        <authorList>
            <person name="Amaro Gonzalez C."/>
        </authorList>
    </citation>
    <scope>NUCLEOTIDE SEQUENCE</scope>
</reference>
<protein>
    <submittedName>
        <fullName evidence="1">Uncharacterized protein</fullName>
    </submittedName>
</protein>
<proteinExistence type="predicted"/>
<sequence>MVLVDIFSINNLFVDNLGPSLTLVQGLLCDAGLRAL</sequence>
<evidence type="ECO:0000313" key="1">
    <source>
        <dbReference type="EMBL" id="JAH89240.1"/>
    </source>
</evidence>
<dbReference type="EMBL" id="GBXM01019337">
    <property type="protein sequence ID" value="JAH89240.1"/>
    <property type="molecule type" value="Transcribed_RNA"/>
</dbReference>
<reference evidence="1" key="2">
    <citation type="journal article" date="2015" name="Fish Shellfish Immunol.">
        <title>Early steps in the European eel (Anguilla anguilla)-Vibrio vulnificus interaction in the gills: Role of the RtxA13 toxin.</title>
        <authorList>
            <person name="Callol A."/>
            <person name="Pajuelo D."/>
            <person name="Ebbesson L."/>
            <person name="Teles M."/>
            <person name="MacKenzie S."/>
            <person name="Amaro C."/>
        </authorList>
    </citation>
    <scope>NUCLEOTIDE SEQUENCE</scope>
</reference>
<accession>A0A0E9WI67</accession>
<name>A0A0E9WI67_ANGAN</name>